<feature type="non-terminal residue" evidence="1">
    <location>
        <position position="38"/>
    </location>
</feature>
<dbReference type="EMBL" id="SLXF01000030">
    <property type="protein sequence ID" value="TCP01019.1"/>
    <property type="molecule type" value="Genomic_DNA"/>
</dbReference>
<evidence type="ECO:0000313" key="2">
    <source>
        <dbReference type="Proteomes" id="UP000294772"/>
    </source>
</evidence>
<accession>A0AA46D9P4</accession>
<proteinExistence type="predicted"/>
<organism evidence="1 2">
    <name type="scientific">Caldimonas thermodepolymerans</name>
    <dbReference type="NCBI Taxonomy" id="215580"/>
    <lineage>
        <taxon>Bacteria</taxon>
        <taxon>Pseudomonadati</taxon>
        <taxon>Pseudomonadota</taxon>
        <taxon>Betaproteobacteria</taxon>
        <taxon>Burkholderiales</taxon>
        <taxon>Sphaerotilaceae</taxon>
        <taxon>Caldimonas</taxon>
    </lineage>
</organism>
<sequence>METMGLSIRAYARHRGVSDTAVHKAIRTGRITPEADGT</sequence>
<dbReference type="Proteomes" id="UP000294772">
    <property type="component" value="Unassembled WGS sequence"/>
</dbReference>
<name>A0AA46D9P4_9BURK</name>
<protein>
    <submittedName>
        <fullName evidence="1">Uncharacterized protein</fullName>
    </submittedName>
</protein>
<reference evidence="1 2" key="1">
    <citation type="submission" date="2019-03" db="EMBL/GenBank/DDBJ databases">
        <title>Genomic Encyclopedia of Type Strains, Phase IV (KMG-IV): sequencing the most valuable type-strain genomes for metagenomic binning, comparative biology and taxonomic classification.</title>
        <authorList>
            <person name="Goeker M."/>
        </authorList>
    </citation>
    <scope>NUCLEOTIDE SEQUENCE [LARGE SCALE GENOMIC DNA]</scope>
    <source>
        <strain evidence="1 2">DSM 15264</strain>
    </source>
</reference>
<gene>
    <name evidence="1" type="ORF">EV676_1301</name>
</gene>
<comment type="caution">
    <text evidence="1">The sequence shown here is derived from an EMBL/GenBank/DDBJ whole genome shotgun (WGS) entry which is preliminary data.</text>
</comment>
<dbReference type="AlphaFoldDB" id="A0AA46D9P4"/>
<evidence type="ECO:0000313" key="1">
    <source>
        <dbReference type="EMBL" id="TCP01019.1"/>
    </source>
</evidence>